<evidence type="ECO:0000256" key="4">
    <source>
        <dbReference type="ARBA" id="ARBA00022737"/>
    </source>
</evidence>
<name>A0A913ZX47_PATMI</name>
<dbReference type="InterPro" id="IPR000884">
    <property type="entry name" value="TSP1_rpt"/>
</dbReference>
<dbReference type="Gene3D" id="2.20.100.10">
    <property type="entry name" value="Thrombospondin type-1 (TSP1) repeat"/>
    <property type="match status" value="16"/>
</dbReference>
<dbReference type="InterPro" id="IPR044004">
    <property type="entry name" value="TSP1_spondin_dom"/>
</dbReference>
<evidence type="ECO:0000259" key="7">
    <source>
        <dbReference type="PROSITE" id="PS50184"/>
    </source>
</evidence>
<proteinExistence type="predicted"/>
<dbReference type="FunFam" id="2.20.100.10:FF:000001">
    <property type="entry name" value="semaphorin-5A isoform X1"/>
    <property type="match status" value="5"/>
</dbReference>
<keyword evidence="2" id="KW-0964">Secreted</keyword>
<dbReference type="FunFam" id="2.20.100.10:FF:000002">
    <property type="entry name" value="Unc-5 netrin receptor C"/>
    <property type="match status" value="1"/>
</dbReference>
<dbReference type="Pfam" id="PF00090">
    <property type="entry name" value="TSP_1"/>
    <property type="match status" value="14"/>
</dbReference>
<evidence type="ECO:0000256" key="2">
    <source>
        <dbReference type="ARBA" id="ARBA00022525"/>
    </source>
</evidence>
<dbReference type="SUPFAM" id="SSF57567">
    <property type="entry name" value="Serine protease inhibitors"/>
    <property type="match status" value="7"/>
</dbReference>
<dbReference type="SMART" id="SM00209">
    <property type="entry name" value="TSP1"/>
    <property type="match status" value="16"/>
</dbReference>
<evidence type="ECO:0000313" key="8">
    <source>
        <dbReference type="EnsemblMetazoa" id="XP_038056094.1"/>
    </source>
</evidence>
<dbReference type="PROSITE" id="PS50092">
    <property type="entry name" value="TSP1"/>
    <property type="match status" value="16"/>
</dbReference>
<dbReference type="InterPro" id="IPR000742">
    <property type="entry name" value="EGF"/>
</dbReference>
<dbReference type="Gene3D" id="2.10.25.10">
    <property type="entry name" value="Laminin"/>
    <property type="match status" value="8"/>
</dbReference>
<dbReference type="Pfam" id="PF00093">
    <property type="entry name" value="VWC"/>
    <property type="match status" value="1"/>
</dbReference>
<accession>A0A913ZX47</accession>
<dbReference type="OrthoDB" id="6262482at2759"/>
<dbReference type="SMART" id="SM00214">
    <property type="entry name" value="VWC"/>
    <property type="match status" value="5"/>
</dbReference>
<dbReference type="InterPro" id="IPR052065">
    <property type="entry name" value="Compl_asym_regulator"/>
</dbReference>
<evidence type="ECO:0000256" key="3">
    <source>
        <dbReference type="ARBA" id="ARBA00022729"/>
    </source>
</evidence>
<keyword evidence="6" id="KW-0325">Glycoprotein</keyword>
<dbReference type="PANTHER" id="PTHR22906:SF43">
    <property type="entry name" value="PROPERDIN"/>
    <property type="match status" value="1"/>
</dbReference>
<organism evidence="8 9">
    <name type="scientific">Patiria miniata</name>
    <name type="common">Bat star</name>
    <name type="synonym">Asterina miniata</name>
    <dbReference type="NCBI Taxonomy" id="46514"/>
    <lineage>
        <taxon>Eukaryota</taxon>
        <taxon>Metazoa</taxon>
        <taxon>Echinodermata</taxon>
        <taxon>Eleutherozoa</taxon>
        <taxon>Asterozoa</taxon>
        <taxon>Asteroidea</taxon>
        <taxon>Valvatacea</taxon>
        <taxon>Valvatida</taxon>
        <taxon>Asterinidae</taxon>
        <taxon>Patiria</taxon>
    </lineage>
</organism>
<sequence>MRFRICQDEVECVGGKGAEKETKACNTDPCPVNGNWTMWTPWSECDHSCGGGIQYRLRTCTNPPPKNGGLSCGKTKEEVETSMCNIEPCEEPCEEGTVFDDCSKPLPCQRTCLEMRNDVVCLNSTACTPSCRCEEGSVFNNEGLCVPISECSCNIDGKVYRPGETFINEKECSICECTSGRMECRDKPCDGGWSGWTVWSSCDKTCGWGTRLRFRSCTNPIPRNGGKNCTEDGRMEVGRCNEFACVVDGKPGPWGMWSVCTATCGGGTQHRKRSCNSPVPQNGGDECTGVLMEETRPCGLEKCQDGCGPGMEFVPCGSTCQPIHCQQLATQADCIDEECHSLCRCKDDRLLQSGTCVEPHQCQCMVDLGGDQLQELLPMESVIIGCQNCTCKNGVLNCTEDNCVVNGNFSDWTPWEQCDRNCGSGFHRRYRSCTNPAPRNGGKSCIGTHMQKMPCDGLKPCPVIPGWSTWFPWSDCDVSCGGGMQVRTRLCNSPAPDPDSMLVCEGAQNQTRSCNTEVCPQASCYQLLPLPSNAPTSLAFSDVPSSGWKPSSAGPVVSFSFPQQKQITALEVRGGGRGTGAFVRRMEISYRVSKYDAMEPIRDGNNQTMMFEVNKNDVDNEVINLPQLGIVASSLSVMVTNATQKARLQLRLRGCQPVCAGDKIEQACRQRCPKTCAELRGDSVCVEEECKMGCFCREGYVELDGKCVPPEECPCFLSKTVILNLRLMTGEPPLENTNKSDCLPLALDQKGNRMVHGDMILPGSVAFTPCNNCTCVNGKMECTKERCQETVTQSSSCESSGTCAVDCTWNEWTKWSACTRTCGVGQQRRTRSFNPAMYGGKECDNKNDTVETKPCSLLACPVNGGYFQWSEWSNCTKSCDGGNTERMRKCNNPTPKNGGEPCKGPAKQTKTCNSEPCGPKCTGGKIYDSKCGNRCPSQCAQLQSGSACNEDERCQPGCRCRDGWLEDSDGKCIPQDMCECLDAEGRLWPPNSKYNIDCNTCICQNGKITCSENDCPVDCGFSAWSTWSTCQHTCGDSDKIRFRSANNPPADYGGRPCEGATTESKSCGLPDCPVFCSADNGRVYLEGEEVSNDGCNACTCNSGFIRCTNNTCAAALKPEWSPWSPCDATCGYNGRRVRSLSCQPDKNDSSCVNGVKMESRKCDLLPCPVDGNWCEWSPWSICSVSCGVGQVRRSRECMCGEPLNGGKECEGKGAETQACFLEACPVDCVWDEWSPWSECTAVCGTQEQISTRTRQRAGNGGRECEGPEIRTKLCNLPPCRRCVSPFVNRACATTCPRSCRDLRKNTECMMPRRCEGGCMCPGDYLLQDDGCVKPSECRCTVALSDLPGLPDSSLDQLLRPTSSPGIYQMNPGDVIDVNCNKCECAVGQLQCTNKSYKVPGGWSAWTEWFGCTESCSDGPVYGLRFRSCNSPEPKPALSEGGNGCEGESMERKICAEVTPCPVDCKYGPWLEWSGCDAPCGGGSQTRRRDIIIEAKYGGRPCQEELMQSQPCNPEPCPGELCGEIGMIYDECATRCPLTCKDLSIPCLQPTCQPGCRCKEGEYLQDGNCVTQKECRCVFDMTEMATEMQRYSKMFIDEEDVIPQMPPPPLYHESCSKPIPLPPNAPASLALDSKPDNNNIYGWSGDHLTLTFDTTHHITGLNVQGGGALSGDYLERLIVLYRMAEPTGLRPVLSDDGLTPMIFHGNTDPITILEIHLPYGGVMATSVTILPVVAKGNKFRLRLQLLSCPKDEQARLSQASLPNQKEDTPSTSISRALLTPTLSTRLPMGYQTMLGSPPGLTINEAYQPGSVLDFPCSQCNCSGGVFMCIDLPCPHFDSWTTWTNCTALCSGGYQYRSRECLDATAEKDCEGSRLQTRRCNIEPCPVDCQWDVWTSWSSCSASCNGGHRLRTRLILIPALFGGRACNGAREELIPCNTQPCLTCPRGTIRSSCGNRCPRECSDIHDGIECLNDVQGCQDGCVCPDGMLLQDFQCVPISKCRCVADESVFGILPATSNRSRNLLGSMEYQPGDVVYKQCNKCTCERGHFHCANQNCRMDCGWSEWSDWSDCSVTCGSGVKKAYRTPDNPVRAYGGAECEGPSQKEEICYAGDCECGGNEIFSKSATLCRPKCQDIHTYQDRITIQDKDTTQDQSLCGQPYEACVCQTGFYLNSTGGCVPPHQCECVDEEGLPRKPNEEWRPDDCSVCSCRNGIVTCGTECDVMSCSEENYELVYEPGKCCPVCRKRFGHVETCRLELVTRNITNSAGCRANDVQLSVCMGTCSPSNEIILSEHPEFSVCRCCQGILERVDGVKEAEEVDIEIVALVCEDGSMVEMPVAKYTGCTCQQPCGESAVYEALP</sequence>
<keyword evidence="5" id="KW-1015">Disulfide bond</keyword>
<reference evidence="8" key="1">
    <citation type="submission" date="2022-11" db="UniProtKB">
        <authorList>
            <consortium name="EnsemblMetazoa"/>
        </authorList>
    </citation>
    <scope>IDENTIFICATION</scope>
</reference>
<dbReference type="EnsemblMetazoa" id="XM_038200166.1">
    <property type="protein sequence ID" value="XP_038056094.1"/>
    <property type="gene ID" value="LOC119728093"/>
</dbReference>
<dbReference type="OMA" id="TIGTMGK"/>
<dbReference type="RefSeq" id="XP_038056094.1">
    <property type="nucleotide sequence ID" value="XM_038200166.1"/>
</dbReference>
<keyword evidence="9" id="KW-1185">Reference proteome</keyword>
<evidence type="ECO:0000313" key="9">
    <source>
        <dbReference type="Proteomes" id="UP000887568"/>
    </source>
</evidence>
<dbReference type="GeneID" id="119728093"/>
<dbReference type="PANTHER" id="PTHR22906">
    <property type="entry name" value="PROPERDIN"/>
    <property type="match status" value="1"/>
</dbReference>
<protein>
    <recommendedName>
        <fullName evidence="7">VWFC domain-containing protein</fullName>
    </recommendedName>
</protein>
<dbReference type="Proteomes" id="UP000887568">
    <property type="component" value="Unplaced"/>
</dbReference>
<feature type="domain" description="VWFC" evidence="7">
    <location>
        <begin position="2182"/>
        <end position="2241"/>
    </location>
</feature>
<dbReference type="InterPro" id="IPR036383">
    <property type="entry name" value="TSP1_rpt_sf"/>
</dbReference>
<evidence type="ECO:0000256" key="1">
    <source>
        <dbReference type="ARBA" id="ARBA00004613"/>
    </source>
</evidence>
<dbReference type="SMART" id="SM00215">
    <property type="entry name" value="VWC_out"/>
    <property type="match status" value="5"/>
</dbReference>
<comment type="subcellular location">
    <subcellularLocation>
        <location evidence="1">Secreted</location>
    </subcellularLocation>
</comment>
<dbReference type="CDD" id="cd19941">
    <property type="entry name" value="TIL"/>
    <property type="match status" value="8"/>
</dbReference>
<evidence type="ECO:0000256" key="5">
    <source>
        <dbReference type="ARBA" id="ARBA00023157"/>
    </source>
</evidence>
<dbReference type="InterPro" id="IPR036084">
    <property type="entry name" value="Ser_inhib-like_sf"/>
</dbReference>
<keyword evidence="4" id="KW-0677">Repeat</keyword>
<dbReference type="PROSITE" id="PS50184">
    <property type="entry name" value="VWFC_2"/>
    <property type="match status" value="1"/>
</dbReference>
<keyword evidence="3" id="KW-0732">Signal</keyword>
<dbReference type="Pfam" id="PF01826">
    <property type="entry name" value="TIL"/>
    <property type="match status" value="7"/>
</dbReference>
<dbReference type="InterPro" id="IPR002919">
    <property type="entry name" value="TIL_dom"/>
</dbReference>
<dbReference type="Gene3D" id="2.60.120.260">
    <property type="entry name" value="Galactose-binding domain-like"/>
    <property type="match status" value="2"/>
</dbReference>
<dbReference type="PROSITE" id="PS01208">
    <property type="entry name" value="VWFC_1"/>
    <property type="match status" value="1"/>
</dbReference>
<dbReference type="SMART" id="SM00181">
    <property type="entry name" value="EGF"/>
    <property type="match status" value="5"/>
</dbReference>
<evidence type="ECO:0000256" key="6">
    <source>
        <dbReference type="ARBA" id="ARBA00023180"/>
    </source>
</evidence>
<dbReference type="SUPFAM" id="SSF57603">
    <property type="entry name" value="FnI-like domain"/>
    <property type="match status" value="3"/>
</dbReference>
<dbReference type="InterPro" id="IPR001007">
    <property type="entry name" value="VWF_dom"/>
</dbReference>
<dbReference type="Gene3D" id="2.10.70.10">
    <property type="entry name" value="Complement Module, domain 1"/>
    <property type="match status" value="1"/>
</dbReference>
<dbReference type="Pfam" id="PF19028">
    <property type="entry name" value="TSP1_spondin"/>
    <property type="match status" value="2"/>
</dbReference>
<dbReference type="SUPFAM" id="SSF49785">
    <property type="entry name" value="Galactose-binding domain-like"/>
    <property type="match status" value="1"/>
</dbReference>
<dbReference type="InterPro" id="IPR008979">
    <property type="entry name" value="Galactose-bd-like_sf"/>
</dbReference>
<dbReference type="SUPFAM" id="SSF82895">
    <property type="entry name" value="TSP-1 type 1 repeat"/>
    <property type="match status" value="16"/>
</dbReference>